<evidence type="ECO:0000313" key="12">
    <source>
        <dbReference type="EMBL" id="NEZ47858.1"/>
    </source>
</evidence>
<evidence type="ECO:0000256" key="7">
    <source>
        <dbReference type="ARBA" id="ARBA00023136"/>
    </source>
</evidence>
<dbReference type="GO" id="GO:0005886">
    <property type="term" value="C:plasma membrane"/>
    <property type="evidence" value="ECO:0007669"/>
    <property type="project" value="UniProtKB-SubCell"/>
</dbReference>
<evidence type="ECO:0000256" key="10">
    <source>
        <dbReference type="SAM" id="Phobius"/>
    </source>
</evidence>
<comment type="caution">
    <text evidence="12">The sequence shown here is derived from an EMBL/GenBank/DDBJ whole genome shotgun (WGS) entry which is preliminary data.</text>
</comment>
<keyword evidence="4 9" id="KW-0812">Transmembrane</keyword>
<keyword evidence="13" id="KW-1185">Reference proteome</keyword>
<accession>A0A6M0REH5</accession>
<reference evidence="12 13" key="1">
    <citation type="submission" date="2019-04" db="EMBL/GenBank/DDBJ databases">
        <title>Genome sequencing of Clostridium botulinum Groups I-IV and Clostridium butyricum.</title>
        <authorList>
            <person name="Brunt J."/>
            <person name="Van Vliet A.H.M."/>
            <person name="Stringer S.C."/>
            <person name="Carter A.T."/>
            <person name="Peck M.W."/>
        </authorList>
    </citation>
    <scope>NUCLEOTIDE SEQUENCE [LARGE SCALE GENOMIC DNA]</scope>
    <source>
        <strain evidence="12 13">IFR 18/094</strain>
    </source>
</reference>
<keyword evidence="8" id="KW-0143">Chaperone</keyword>
<dbReference type="PANTHER" id="PTHR12428:SF65">
    <property type="entry name" value="CYTOCHROME C OXIDASE ASSEMBLY PROTEIN COX18, MITOCHONDRIAL"/>
    <property type="match status" value="1"/>
</dbReference>
<dbReference type="PRINTS" id="PR00701">
    <property type="entry name" value="60KDINNERMP"/>
</dbReference>
<feature type="transmembrane region" description="Helical" evidence="10">
    <location>
        <begin position="136"/>
        <end position="155"/>
    </location>
</feature>
<keyword evidence="3" id="KW-1003">Cell membrane</keyword>
<keyword evidence="2" id="KW-0813">Transport</keyword>
<feature type="domain" description="Membrane insertase YidC/Oxa/ALB C-terminal" evidence="11">
    <location>
        <begin position="30"/>
        <end position="208"/>
    </location>
</feature>
<dbReference type="NCBIfam" id="TIGR03592">
    <property type="entry name" value="yidC_oxa1_cterm"/>
    <property type="match status" value="1"/>
</dbReference>
<evidence type="ECO:0000256" key="3">
    <source>
        <dbReference type="ARBA" id="ARBA00022475"/>
    </source>
</evidence>
<organism evidence="12 13">
    <name type="scientific">Clostridium niameyense</name>
    <dbReference type="NCBI Taxonomy" id="1622073"/>
    <lineage>
        <taxon>Bacteria</taxon>
        <taxon>Bacillati</taxon>
        <taxon>Bacillota</taxon>
        <taxon>Clostridia</taxon>
        <taxon>Eubacteriales</taxon>
        <taxon>Clostridiaceae</taxon>
        <taxon>Clostridium</taxon>
    </lineage>
</organism>
<evidence type="ECO:0000256" key="4">
    <source>
        <dbReference type="ARBA" id="ARBA00022692"/>
    </source>
</evidence>
<evidence type="ECO:0000256" key="6">
    <source>
        <dbReference type="ARBA" id="ARBA00022989"/>
    </source>
</evidence>
<keyword evidence="7 10" id="KW-0472">Membrane</keyword>
<feature type="transmembrane region" description="Helical" evidence="10">
    <location>
        <begin position="167"/>
        <end position="184"/>
    </location>
</feature>
<comment type="similarity">
    <text evidence="9">Belongs to the OXA1/ALB3/YidC family.</text>
</comment>
<name>A0A6M0REH5_9CLOT</name>
<evidence type="ECO:0000256" key="8">
    <source>
        <dbReference type="ARBA" id="ARBA00023186"/>
    </source>
</evidence>
<dbReference type="Pfam" id="PF02096">
    <property type="entry name" value="60KD_IMP"/>
    <property type="match status" value="1"/>
</dbReference>
<evidence type="ECO:0000256" key="5">
    <source>
        <dbReference type="ARBA" id="ARBA00022927"/>
    </source>
</evidence>
<evidence type="ECO:0000256" key="9">
    <source>
        <dbReference type="RuleBase" id="RU003945"/>
    </source>
</evidence>
<evidence type="ECO:0000259" key="11">
    <source>
        <dbReference type="Pfam" id="PF02096"/>
    </source>
</evidence>
<dbReference type="EMBL" id="SXDP01000014">
    <property type="protein sequence ID" value="NEZ47858.1"/>
    <property type="molecule type" value="Genomic_DNA"/>
</dbReference>
<evidence type="ECO:0000313" key="13">
    <source>
        <dbReference type="Proteomes" id="UP000473885"/>
    </source>
</evidence>
<protein>
    <submittedName>
        <fullName evidence="12">Membrane protein insertase YidC</fullName>
    </submittedName>
</protein>
<dbReference type="PANTHER" id="PTHR12428">
    <property type="entry name" value="OXA1"/>
    <property type="match status" value="1"/>
</dbReference>
<dbReference type="Proteomes" id="UP000473885">
    <property type="component" value="Unassembled WGS sequence"/>
</dbReference>
<keyword evidence="6 10" id="KW-1133">Transmembrane helix</keyword>
<sequence length="217" mass="24632">MQYINNAFVQFFNLIHGFVRSIIANPNVSYGVAIILVTAIIRLLLLPLNIKQTKSSLKMNKMQPELKKLQQKYKNDPQKMQEKTMELYKEMGVNPLGGCLPLLLQWPIFIALYYVFNTLTGINGISFLWIKDLAKPDILLAILSGATTYYSGSLMAPSDPAQAKQTASMNIGMSIFMIIISWKLKAALVLYWVVNNLIQILQTFFMRKAEFNDKSKA</sequence>
<gene>
    <name evidence="12" type="primary">yidC</name>
    <name evidence="12" type="ORF">FDF74_11765</name>
</gene>
<dbReference type="InterPro" id="IPR001708">
    <property type="entry name" value="YidC/ALB3/OXA1/COX18"/>
</dbReference>
<proteinExistence type="inferred from homology"/>
<dbReference type="CDD" id="cd20070">
    <property type="entry name" value="5TM_YidC_Alb3"/>
    <property type="match status" value="1"/>
</dbReference>
<comment type="subcellular location">
    <subcellularLocation>
        <location evidence="1">Cell membrane</location>
        <topology evidence="1">Multi-pass membrane protein</topology>
    </subcellularLocation>
    <subcellularLocation>
        <location evidence="9">Membrane</location>
        <topology evidence="9">Multi-pass membrane protein</topology>
    </subcellularLocation>
</comment>
<dbReference type="AlphaFoldDB" id="A0A6M0REH5"/>
<evidence type="ECO:0000256" key="1">
    <source>
        <dbReference type="ARBA" id="ARBA00004651"/>
    </source>
</evidence>
<feature type="transmembrane region" description="Helical" evidence="10">
    <location>
        <begin position="28"/>
        <end position="50"/>
    </location>
</feature>
<dbReference type="OrthoDB" id="9780552at2"/>
<dbReference type="GO" id="GO:0015031">
    <property type="term" value="P:protein transport"/>
    <property type="evidence" value="ECO:0007669"/>
    <property type="project" value="UniProtKB-KW"/>
</dbReference>
<keyword evidence="5" id="KW-0653">Protein transport</keyword>
<dbReference type="InterPro" id="IPR028055">
    <property type="entry name" value="YidC/Oxa/ALB_C"/>
</dbReference>
<dbReference type="RefSeq" id="WP_050606333.1">
    <property type="nucleotide sequence ID" value="NZ_CABKUB010000005.1"/>
</dbReference>
<evidence type="ECO:0000256" key="2">
    <source>
        <dbReference type="ARBA" id="ARBA00022448"/>
    </source>
</evidence>
<dbReference type="GO" id="GO:0051205">
    <property type="term" value="P:protein insertion into membrane"/>
    <property type="evidence" value="ECO:0007669"/>
    <property type="project" value="TreeGrafter"/>
</dbReference>
<dbReference type="InterPro" id="IPR047196">
    <property type="entry name" value="YidC_ALB_C"/>
</dbReference>
<dbReference type="GO" id="GO:0032977">
    <property type="term" value="F:membrane insertase activity"/>
    <property type="evidence" value="ECO:0007669"/>
    <property type="project" value="InterPro"/>
</dbReference>